<evidence type="ECO:0000256" key="7">
    <source>
        <dbReference type="ARBA" id="ARBA00023136"/>
    </source>
</evidence>
<dbReference type="AlphaFoldDB" id="A0AAN0JXB9"/>
<dbReference type="EnsemblMetazoa" id="XM_020006029.1">
    <property type="protein sequence ID" value="XP_019861588.1"/>
    <property type="gene ID" value="LOC100636004"/>
</dbReference>
<evidence type="ECO:0000313" key="11">
    <source>
        <dbReference type="Proteomes" id="UP000007879"/>
    </source>
</evidence>
<evidence type="ECO:0000256" key="4">
    <source>
        <dbReference type="ARBA" id="ARBA00022729"/>
    </source>
</evidence>
<reference evidence="10" key="2">
    <citation type="submission" date="2024-06" db="UniProtKB">
        <authorList>
            <consortium name="EnsemblMetazoa"/>
        </authorList>
    </citation>
    <scope>IDENTIFICATION</scope>
</reference>
<dbReference type="KEGG" id="aqu:100636004"/>
<comment type="subcellular location">
    <subcellularLocation>
        <location evidence="1">Endoplasmic reticulum membrane</location>
        <topology evidence="1">Single-pass membrane protein</topology>
    </subcellularLocation>
</comment>
<accession>A0AAN0JXB9</accession>
<dbReference type="GeneID" id="100636004"/>
<keyword evidence="11" id="KW-1185">Reference proteome</keyword>
<keyword evidence="7" id="KW-0472">Membrane</keyword>
<keyword evidence="4 9" id="KW-0732">Signal</keyword>
<dbReference type="RefSeq" id="XP_019861588.1">
    <property type="nucleotide sequence ID" value="XM_020006029.1"/>
</dbReference>
<evidence type="ECO:0000256" key="3">
    <source>
        <dbReference type="ARBA" id="ARBA00022692"/>
    </source>
</evidence>
<sequence length="171" mass="19432">MLLFSLFDSLEGSLPLYLLLPLLCLTASVQSVQEFTIYRIQHLDIHGSHIGSRSAVVNMEARSPEAAMLNRKCVLIKWTELTSDLFNELLERGAGAVLIILPNDWRNNNNNNNNTLHEWMLLEKELISREISIPIYLTTESEYLNEVYDKLTSSVDWDSSAAAGKRHKGKE</sequence>
<keyword evidence="5" id="KW-0256">Endoplasmic reticulum</keyword>
<feature type="signal peptide" evidence="9">
    <location>
        <begin position="1"/>
        <end position="31"/>
    </location>
</feature>
<reference evidence="11" key="1">
    <citation type="journal article" date="2010" name="Nature">
        <title>The Amphimedon queenslandica genome and the evolution of animal complexity.</title>
        <authorList>
            <person name="Srivastava M."/>
            <person name="Simakov O."/>
            <person name="Chapman J."/>
            <person name="Fahey B."/>
            <person name="Gauthier M.E."/>
            <person name="Mitros T."/>
            <person name="Richards G.S."/>
            <person name="Conaco C."/>
            <person name="Dacre M."/>
            <person name="Hellsten U."/>
            <person name="Larroux C."/>
            <person name="Putnam N.H."/>
            <person name="Stanke M."/>
            <person name="Adamska M."/>
            <person name="Darling A."/>
            <person name="Degnan S.M."/>
            <person name="Oakley T.H."/>
            <person name="Plachetzki D.C."/>
            <person name="Zhai Y."/>
            <person name="Adamski M."/>
            <person name="Calcino A."/>
            <person name="Cummins S.F."/>
            <person name="Goodstein D.M."/>
            <person name="Harris C."/>
            <person name="Jackson D.J."/>
            <person name="Leys S.P."/>
            <person name="Shu S."/>
            <person name="Woodcroft B.J."/>
            <person name="Vervoort M."/>
            <person name="Kosik K.S."/>
            <person name="Manning G."/>
            <person name="Degnan B.M."/>
            <person name="Rokhsar D.S."/>
        </authorList>
    </citation>
    <scope>NUCLEOTIDE SEQUENCE [LARGE SCALE GENOMIC DNA]</scope>
</reference>
<dbReference type="GO" id="GO:0005789">
    <property type="term" value="C:endoplasmic reticulum membrane"/>
    <property type="evidence" value="ECO:0007669"/>
    <property type="project" value="UniProtKB-SubCell"/>
</dbReference>
<evidence type="ECO:0000256" key="1">
    <source>
        <dbReference type="ARBA" id="ARBA00004389"/>
    </source>
</evidence>
<organism evidence="10 11">
    <name type="scientific">Amphimedon queenslandica</name>
    <name type="common">Sponge</name>
    <dbReference type="NCBI Taxonomy" id="400682"/>
    <lineage>
        <taxon>Eukaryota</taxon>
        <taxon>Metazoa</taxon>
        <taxon>Porifera</taxon>
        <taxon>Demospongiae</taxon>
        <taxon>Heteroscleromorpha</taxon>
        <taxon>Haplosclerida</taxon>
        <taxon>Niphatidae</taxon>
        <taxon>Amphimedon</taxon>
    </lineage>
</organism>
<proteinExistence type="inferred from homology"/>
<keyword evidence="3" id="KW-0812">Transmembrane</keyword>
<evidence type="ECO:0000313" key="10">
    <source>
        <dbReference type="EnsemblMetazoa" id="XP_019861588.1"/>
    </source>
</evidence>
<evidence type="ECO:0000256" key="9">
    <source>
        <dbReference type="SAM" id="SignalP"/>
    </source>
</evidence>
<protein>
    <recommendedName>
        <fullName evidence="12">TIR domain-containing protein</fullName>
    </recommendedName>
</protein>
<dbReference type="GO" id="GO:0009966">
    <property type="term" value="P:regulation of signal transduction"/>
    <property type="evidence" value="ECO:0007669"/>
    <property type="project" value="InterPro"/>
</dbReference>
<comment type="similarity">
    <text evidence="2">Belongs to the nicastrin family.</text>
</comment>
<name>A0AAN0JXB9_AMPQE</name>
<keyword evidence="8" id="KW-0325">Glycoprotein</keyword>
<evidence type="ECO:0008006" key="12">
    <source>
        <dbReference type="Google" id="ProtNLM"/>
    </source>
</evidence>
<evidence type="ECO:0000256" key="2">
    <source>
        <dbReference type="ARBA" id="ARBA00007717"/>
    </source>
</evidence>
<evidence type="ECO:0000256" key="6">
    <source>
        <dbReference type="ARBA" id="ARBA00022989"/>
    </source>
</evidence>
<dbReference type="Proteomes" id="UP000007879">
    <property type="component" value="Unassembled WGS sequence"/>
</dbReference>
<keyword evidence="6" id="KW-1133">Transmembrane helix</keyword>
<evidence type="ECO:0000256" key="5">
    <source>
        <dbReference type="ARBA" id="ARBA00022824"/>
    </source>
</evidence>
<dbReference type="InterPro" id="IPR016574">
    <property type="entry name" value="Nicalin"/>
</dbReference>
<dbReference type="PANTHER" id="PTHR31826">
    <property type="entry name" value="NICALIN"/>
    <property type="match status" value="1"/>
</dbReference>
<evidence type="ECO:0000256" key="8">
    <source>
        <dbReference type="ARBA" id="ARBA00023180"/>
    </source>
</evidence>
<feature type="chain" id="PRO_5043034606" description="TIR domain-containing protein" evidence="9">
    <location>
        <begin position="32"/>
        <end position="171"/>
    </location>
</feature>